<dbReference type="Proteomes" id="UP001212841">
    <property type="component" value="Unassembled WGS sequence"/>
</dbReference>
<comment type="caution">
    <text evidence="7">The sequence shown here is derived from an EMBL/GenBank/DDBJ whole genome shotgun (WGS) entry which is preliminary data.</text>
</comment>
<dbReference type="SUPFAM" id="SSF53187">
    <property type="entry name" value="Zn-dependent exopeptidases"/>
    <property type="match status" value="1"/>
</dbReference>
<dbReference type="InterPro" id="IPR011051">
    <property type="entry name" value="RmlC_Cupin_sf"/>
</dbReference>
<keyword evidence="2" id="KW-0479">Metal-binding</keyword>
<organism evidence="7 8">
    <name type="scientific">Rhizophlyctis rosea</name>
    <dbReference type="NCBI Taxonomy" id="64517"/>
    <lineage>
        <taxon>Eukaryota</taxon>
        <taxon>Fungi</taxon>
        <taxon>Fungi incertae sedis</taxon>
        <taxon>Chytridiomycota</taxon>
        <taxon>Chytridiomycota incertae sedis</taxon>
        <taxon>Chytridiomycetes</taxon>
        <taxon>Rhizophlyctidales</taxon>
        <taxon>Rhizophlyctidaceae</taxon>
        <taxon>Rhizophlyctis</taxon>
    </lineage>
</organism>
<evidence type="ECO:0000256" key="3">
    <source>
        <dbReference type="ARBA" id="ARBA00022801"/>
    </source>
</evidence>
<evidence type="ECO:0000256" key="4">
    <source>
        <dbReference type="ARBA" id="ARBA00022833"/>
    </source>
</evidence>
<accession>A0AAD5S7X7</accession>
<keyword evidence="8" id="KW-1185">Reference proteome</keyword>
<dbReference type="CDD" id="cd06251">
    <property type="entry name" value="M14_ASTE_ASPA-like"/>
    <property type="match status" value="1"/>
</dbReference>
<evidence type="ECO:0000313" key="8">
    <source>
        <dbReference type="Proteomes" id="UP001212841"/>
    </source>
</evidence>
<dbReference type="Pfam" id="PF24827">
    <property type="entry name" value="AstE_AspA_cat"/>
    <property type="match status" value="1"/>
</dbReference>
<evidence type="ECO:0000259" key="6">
    <source>
        <dbReference type="Pfam" id="PF24827"/>
    </source>
</evidence>
<protein>
    <recommendedName>
        <fullName evidence="6">Succinylglutamate desuccinylase/Aspartoacylase catalytic domain-containing protein</fullName>
    </recommendedName>
</protein>
<proteinExistence type="predicted"/>
<evidence type="ECO:0000313" key="7">
    <source>
        <dbReference type="EMBL" id="KAJ3046720.1"/>
    </source>
</evidence>
<dbReference type="Gene3D" id="3.40.630.10">
    <property type="entry name" value="Zn peptidases"/>
    <property type="match status" value="1"/>
</dbReference>
<dbReference type="InterPro" id="IPR010282">
    <property type="entry name" value="Uncharacterised_HutD/Ves"/>
</dbReference>
<dbReference type="AlphaFoldDB" id="A0AAD5S7X7"/>
<dbReference type="EMBL" id="JADGJD010001106">
    <property type="protein sequence ID" value="KAJ3046720.1"/>
    <property type="molecule type" value="Genomic_DNA"/>
</dbReference>
<evidence type="ECO:0000256" key="2">
    <source>
        <dbReference type="ARBA" id="ARBA00022723"/>
    </source>
</evidence>
<dbReference type="Pfam" id="PF05962">
    <property type="entry name" value="HutD"/>
    <property type="match status" value="1"/>
</dbReference>
<gene>
    <name evidence="7" type="ORF">HK097_000601</name>
</gene>
<evidence type="ECO:0000256" key="5">
    <source>
        <dbReference type="SAM" id="MobiDB-lite"/>
    </source>
</evidence>
<feature type="domain" description="Succinylglutamate desuccinylase/Aspartoacylase catalytic" evidence="6">
    <location>
        <begin position="445"/>
        <end position="622"/>
    </location>
</feature>
<dbReference type="GO" id="GO:0046872">
    <property type="term" value="F:metal ion binding"/>
    <property type="evidence" value="ECO:0007669"/>
    <property type="project" value="UniProtKB-KW"/>
</dbReference>
<dbReference type="InterPro" id="IPR055438">
    <property type="entry name" value="AstE_AspA_cat"/>
</dbReference>
<feature type="region of interest" description="Disordered" evidence="5">
    <location>
        <begin position="1"/>
        <end position="49"/>
    </location>
</feature>
<reference evidence="7" key="1">
    <citation type="submission" date="2020-05" db="EMBL/GenBank/DDBJ databases">
        <title>Phylogenomic resolution of chytrid fungi.</title>
        <authorList>
            <person name="Stajich J.E."/>
            <person name="Amses K."/>
            <person name="Simmons R."/>
            <person name="Seto K."/>
            <person name="Myers J."/>
            <person name="Bonds A."/>
            <person name="Quandt C.A."/>
            <person name="Barry K."/>
            <person name="Liu P."/>
            <person name="Grigoriev I."/>
            <person name="Longcore J.E."/>
            <person name="James T.Y."/>
        </authorList>
    </citation>
    <scope>NUCLEOTIDE SEQUENCE</scope>
    <source>
        <strain evidence="7">JEL0318</strain>
    </source>
</reference>
<comment type="cofactor">
    <cofactor evidence="1">
        <name>Zn(2+)</name>
        <dbReference type="ChEBI" id="CHEBI:29105"/>
    </cofactor>
</comment>
<keyword evidence="3" id="KW-0378">Hydrolase</keyword>
<dbReference type="GO" id="GO:0016788">
    <property type="term" value="F:hydrolase activity, acting on ester bonds"/>
    <property type="evidence" value="ECO:0007669"/>
    <property type="project" value="InterPro"/>
</dbReference>
<dbReference type="SUPFAM" id="SSF51182">
    <property type="entry name" value="RmlC-like cupins"/>
    <property type="match status" value="1"/>
</dbReference>
<dbReference type="PANTHER" id="PTHR37326:SF1">
    <property type="entry name" value="BLL3975 PROTEIN"/>
    <property type="match status" value="1"/>
</dbReference>
<dbReference type="Gene3D" id="2.60.120.10">
    <property type="entry name" value="Jelly Rolls"/>
    <property type="match status" value="1"/>
</dbReference>
<keyword evidence="4" id="KW-0862">Zinc</keyword>
<dbReference type="PANTHER" id="PTHR37326">
    <property type="entry name" value="BLL3975 PROTEIN"/>
    <property type="match status" value="1"/>
</dbReference>
<dbReference type="InterPro" id="IPR053138">
    <property type="entry name" value="N-alpha-Ac-DABA_deacetylase"/>
</dbReference>
<dbReference type="InterPro" id="IPR014710">
    <property type="entry name" value="RmlC-like_jellyroll"/>
</dbReference>
<sequence length="734" mass="80785">MPGHIVQSPALLPQSPEKMDIPALPSKLNPLDSPHFHTPPPPGQVTSEHPKLKVIDPKDCTRTPWKNGLGESQQIAIHPPQRNAERDEFIWRLSTSSVNDSCSFSVFPGYDVGLLLLSEEANTVANRNRRNSFVAPALLHHNDQEKSIPFKPLSPYTYPGEWTTTCRVKTSPLNHISFVANRERAQVSMNIETICPHGLTTEEGLCENGQSNGISAVIVESNNRKDAAPTSKMLLGHFTIVYVIKGGIQVEVNEVGGTHVVLQGQTLVCEREDDTAPVDFAITCVHKDGTPIQLGDKHDHSDHEDATILIIQVNLILPERRPSLTDLPLRPRGRAGSIIVYDDQPGSVSDFFEPGPPVRTSTEDLNATSGLQPKQWESARHYRPPQFSNRWQLETDVPPPAVKDNLVIDEFPRGKISTCWLNMMKNGLSEWVRLPVIVARGVEDGPVLGITAVIHGNELNGVPCIHRVITDIDVSTLKGTVVAVPCVNVPGYLRYTREFSDGKDLNRCFPGKEGGTASQYFAHQVMGKLIGCFDYLIDLHTASFGRINSYYVRSDMNDPITAAMAKLQQPQIILHNSGQDGTMRSAAASRNVKAITVEIGNPQLFQNQYVQWSYMGVMRILAYFNMFDVNRVESQVLAPPPSTILCSKGFWVYTGTGGVLEVYPNVNTVVRKGALIARIKNIFGNVVDEIYAPSSGVAIGKSSNPVAMAGDRVLHIGVIRKEGEALAKEAKENY</sequence>
<name>A0AAD5S7X7_9FUNG</name>
<evidence type="ECO:0000256" key="1">
    <source>
        <dbReference type="ARBA" id="ARBA00001947"/>
    </source>
</evidence>